<dbReference type="FunFam" id="2.40.30.10:FF:000034">
    <property type="entry name" value="Flavohemoprotein"/>
    <property type="match status" value="1"/>
</dbReference>
<dbReference type="InterPro" id="IPR001709">
    <property type="entry name" value="Flavoprot_Pyr_Nucl_cyt_Rdtase"/>
</dbReference>
<evidence type="ECO:0000256" key="2">
    <source>
        <dbReference type="ARBA" id="ARBA00001974"/>
    </source>
</evidence>
<dbReference type="NCBIfam" id="NF009805">
    <property type="entry name" value="PRK13289.1"/>
    <property type="match status" value="1"/>
</dbReference>
<keyword evidence="9" id="KW-0285">Flavoprotein</keyword>
<evidence type="ECO:0000256" key="7">
    <source>
        <dbReference type="ARBA" id="ARBA00022617"/>
    </source>
</evidence>
<dbReference type="PANTHER" id="PTHR43396">
    <property type="entry name" value="FLAVOHEMOPROTEIN"/>
    <property type="match status" value="1"/>
</dbReference>
<comment type="catalytic activity">
    <reaction evidence="19">
        <text>2 nitric oxide + NADH + 2 O2 = 2 nitrate + NAD(+) + H(+)</text>
        <dbReference type="Rhea" id="RHEA:19469"/>
        <dbReference type="ChEBI" id="CHEBI:15378"/>
        <dbReference type="ChEBI" id="CHEBI:15379"/>
        <dbReference type="ChEBI" id="CHEBI:16480"/>
        <dbReference type="ChEBI" id="CHEBI:17632"/>
        <dbReference type="ChEBI" id="CHEBI:57540"/>
        <dbReference type="ChEBI" id="CHEBI:57945"/>
        <dbReference type="EC" id="1.14.12.17"/>
    </reaction>
</comment>
<evidence type="ECO:0000256" key="4">
    <source>
        <dbReference type="ARBA" id="ARBA00008414"/>
    </source>
</evidence>
<dbReference type="InterPro" id="IPR008333">
    <property type="entry name" value="Cbr1-like_FAD-bd_dom"/>
</dbReference>
<dbReference type="InterPro" id="IPR017938">
    <property type="entry name" value="Riboflavin_synthase-like_b-brl"/>
</dbReference>
<dbReference type="Gene3D" id="2.40.30.10">
    <property type="entry name" value="Translation factors"/>
    <property type="match status" value="1"/>
</dbReference>
<keyword evidence="15" id="KW-0520">NAD</keyword>
<dbReference type="GO" id="GO:0046872">
    <property type="term" value="F:metal ion binding"/>
    <property type="evidence" value="ECO:0007669"/>
    <property type="project" value="UniProtKB-KW"/>
</dbReference>
<dbReference type="EC" id="1.14.12.17" evidence="5"/>
<comment type="similarity">
    <text evidence="4">Belongs to the globin family. Two-domain flavohemoproteins subfamily.</text>
</comment>
<dbReference type="SUPFAM" id="SSF63380">
    <property type="entry name" value="Riboflavin synthase domain-like"/>
    <property type="match status" value="1"/>
</dbReference>
<reference evidence="24 25" key="1">
    <citation type="submission" date="2018-03" db="EMBL/GenBank/DDBJ databases">
        <title>Bacillus urumqiensis sp. nov., a moderately haloalkaliphilic bacterium isolated from a salt lake.</title>
        <authorList>
            <person name="Zhao B."/>
            <person name="Liao Z."/>
        </authorList>
    </citation>
    <scope>NUCLEOTIDE SEQUENCE [LARGE SCALE GENOMIC DNA]</scope>
    <source>
        <strain evidence="24 25">BZ-SZ-XJ18</strain>
    </source>
</reference>
<evidence type="ECO:0000256" key="12">
    <source>
        <dbReference type="ARBA" id="ARBA00022857"/>
    </source>
</evidence>
<comment type="catalytic activity">
    <reaction evidence="20">
        <text>2 nitric oxide + NADPH + 2 O2 = 2 nitrate + NADP(+) + H(+)</text>
        <dbReference type="Rhea" id="RHEA:19465"/>
        <dbReference type="ChEBI" id="CHEBI:15378"/>
        <dbReference type="ChEBI" id="CHEBI:15379"/>
        <dbReference type="ChEBI" id="CHEBI:16480"/>
        <dbReference type="ChEBI" id="CHEBI:17632"/>
        <dbReference type="ChEBI" id="CHEBI:57783"/>
        <dbReference type="ChEBI" id="CHEBI:58349"/>
        <dbReference type="EC" id="1.14.12.17"/>
    </reaction>
</comment>
<feature type="domain" description="Globin" evidence="22">
    <location>
        <begin position="1"/>
        <end position="138"/>
    </location>
</feature>
<evidence type="ECO:0000259" key="23">
    <source>
        <dbReference type="PROSITE" id="PS51384"/>
    </source>
</evidence>
<dbReference type="RefSeq" id="WP_105958694.1">
    <property type="nucleotide sequence ID" value="NZ_PVNS01000005.1"/>
</dbReference>
<dbReference type="SUPFAM" id="SSF46458">
    <property type="entry name" value="Globin-like"/>
    <property type="match status" value="1"/>
</dbReference>
<dbReference type="GO" id="GO:0019825">
    <property type="term" value="F:oxygen binding"/>
    <property type="evidence" value="ECO:0007669"/>
    <property type="project" value="InterPro"/>
</dbReference>
<dbReference type="InterPro" id="IPR000971">
    <property type="entry name" value="Globin"/>
</dbReference>
<dbReference type="Pfam" id="PF00042">
    <property type="entry name" value="Globin"/>
    <property type="match status" value="1"/>
</dbReference>
<comment type="cofactor">
    <cofactor evidence="1">
        <name>heme b</name>
        <dbReference type="ChEBI" id="CHEBI:60344"/>
    </cofactor>
</comment>
<evidence type="ECO:0000313" key="24">
    <source>
        <dbReference type="EMBL" id="PRO66010.1"/>
    </source>
</evidence>
<evidence type="ECO:0000256" key="5">
    <source>
        <dbReference type="ARBA" id="ARBA00012229"/>
    </source>
</evidence>
<dbReference type="Pfam" id="PF00175">
    <property type="entry name" value="NAD_binding_1"/>
    <property type="match status" value="1"/>
</dbReference>
<keyword evidence="7 21" id="KW-0349">Heme</keyword>
<name>A0A2P6MIB5_ALKUR</name>
<dbReference type="InterPro" id="IPR001433">
    <property type="entry name" value="OxRdtase_FAD/NAD-bd"/>
</dbReference>
<proteinExistence type="inferred from homology"/>
<dbReference type="InterPro" id="IPR017927">
    <property type="entry name" value="FAD-bd_FR_type"/>
</dbReference>
<dbReference type="GO" id="GO:0071500">
    <property type="term" value="P:cellular response to nitrosative stress"/>
    <property type="evidence" value="ECO:0007669"/>
    <property type="project" value="TreeGrafter"/>
</dbReference>
<evidence type="ECO:0000256" key="1">
    <source>
        <dbReference type="ARBA" id="ARBA00001970"/>
    </source>
</evidence>
<dbReference type="GO" id="GO:0008941">
    <property type="term" value="F:nitric oxide dioxygenase NAD(P)H activity"/>
    <property type="evidence" value="ECO:0007669"/>
    <property type="project" value="UniProtKB-EC"/>
</dbReference>
<evidence type="ECO:0000313" key="25">
    <source>
        <dbReference type="Proteomes" id="UP000243650"/>
    </source>
</evidence>
<dbReference type="SUPFAM" id="SSF52343">
    <property type="entry name" value="Ferredoxin reductase-like, C-terminal NADP-linked domain"/>
    <property type="match status" value="1"/>
</dbReference>
<evidence type="ECO:0000256" key="10">
    <source>
        <dbReference type="ARBA" id="ARBA00022723"/>
    </source>
</evidence>
<dbReference type="CDD" id="cd14777">
    <property type="entry name" value="Yhb1-globin-like"/>
    <property type="match status" value="1"/>
</dbReference>
<evidence type="ECO:0000259" key="22">
    <source>
        <dbReference type="PROSITE" id="PS01033"/>
    </source>
</evidence>
<feature type="domain" description="FAD-binding FR-type" evidence="23">
    <location>
        <begin position="147"/>
        <end position="254"/>
    </location>
</feature>
<sequence length="393" mass="43793">MLTETQKETIKATIPVLEQHGTDVTTHFYSRLFEDHPELLNIFNHVHQETGEQPRALAYSLYQAAVNIDQLESILPLVRQVAHKHRSIGVQAEHYPVVGEYLLRSMQEKLGLDADDPVIEAWGAAYGIIADIFIQVEKGMYDAAGWEGFQPMIVVDKVNESSEITSFYLKRENDEPLPSFEPGQYLSIRAEIPGENYLHIRQYSLSDEPELPYYRISVKREAGPDGRVSSWLHQHVEAGDTIYASAPAGDFTMKEGSGGAAFIAGGVGITPLLSMFKQETTRRPERPLTLIHAVRNEAAAGLQEDAAKAASAGIRRHFVVYEHPEQPDAGDAQGRITPAMLQEFLPEDTTEIYLCGPEAFMTAVYTQLQSLGYNAEQIHYEYFGPGMALPVTN</sequence>
<dbReference type="GO" id="GO:0020037">
    <property type="term" value="F:heme binding"/>
    <property type="evidence" value="ECO:0007669"/>
    <property type="project" value="InterPro"/>
</dbReference>
<keyword evidence="13" id="KW-0560">Oxidoreductase</keyword>
<evidence type="ECO:0000256" key="20">
    <source>
        <dbReference type="ARBA" id="ARBA00049433"/>
    </source>
</evidence>
<dbReference type="GO" id="GO:0005344">
    <property type="term" value="F:oxygen carrier activity"/>
    <property type="evidence" value="ECO:0007669"/>
    <property type="project" value="UniProtKB-KW"/>
</dbReference>
<dbReference type="EMBL" id="PVNS01000005">
    <property type="protein sequence ID" value="PRO66010.1"/>
    <property type="molecule type" value="Genomic_DNA"/>
</dbReference>
<comment type="cofactor">
    <cofactor evidence="2">
        <name>FAD</name>
        <dbReference type="ChEBI" id="CHEBI:57692"/>
    </cofactor>
</comment>
<dbReference type="InterPro" id="IPR039261">
    <property type="entry name" value="FNR_nucleotide-bd"/>
</dbReference>
<dbReference type="PROSITE" id="PS51384">
    <property type="entry name" value="FAD_FR"/>
    <property type="match status" value="1"/>
</dbReference>
<comment type="similarity">
    <text evidence="3">In the C-terminal section; belongs to the flavoprotein pyridine nucleotide cytochrome reductase family.</text>
</comment>
<dbReference type="CDD" id="cd06184">
    <property type="entry name" value="flavohem_like_fad_nad_binding"/>
    <property type="match status" value="1"/>
</dbReference>
<dbReference type="GO" id="GO:0071949">
    <property type="term" value="F:FAD binding"/>
    <property type="evidence" value="ECO:0007669"/>
    <property type="project" value="TreeGrafter"/>
</dbReference>
<keyword evidence="10" id="KW-0479">Metal-binding</keyword>
<dbReference type="Gene3D" id="3.40.50.80">
    <property type="entry name" value="Nucleotide-binding domain of ferredoxin-NADP reductase (FNR) module"/>
    <property type="match status" value="1"/>
</dbReference>
<keyword evidence="8 21" id="KW-0561">Oxygen transport</keyword>
<evidence type="ECO:0000256" key="16">
    <source>
        <dbReference type="ARBA" id="ARBA00030024"/>
    </source>
</evidence>
<dbReference type="GO" id="GO:0046210">
    <property type="term" value="P:nitric oxide catabolic process"/>
    <property type="evidence" value="ECO:0007669"/>
    <property type="project" value="TreeGrafter"/>
</dbReference>
<keyword evidence="25" id="KW-1185">Reference proteome</keyword>
<dbReference type="Pfam" id="PF00970">
    <property type="entry name" value="FAD_binding_6"/>
    <property type="match status" value="1"/>
</dbReference>
<dbReference type="PRINTS" id="PR00371">
    <property type="entry name" value="FPNCR"/>
</dbReference>
<evidence type="ECO:0000256" key="15">
    <source>
        <dbReference type="ARBA" id="ARBA00023027"/>
    </source>
</evidence>
<dbReference type="InterPro" id="IPR009050">
    <property type="entry name" value="Globin-like_sf"/>
</dbReference>
<evidence type="ECO:0000256" key="9">
    <source>
        <dbReference type="ARBA" id="ARBA00022630"/>
    </source>
</evidence>
<evidence type="ECO:0000256" key="8">
    <source>
        <dbReference type="ARBA" id="ARBA00022621"/>
    </source>
</evidence>
<keyword evidence="12" id="KW-0521">NADP</keyword>
<evidence type="ECO:0000256" key="3">
    <source>
        <dbReference type="ARBA" id="ARBA00006401"/>
    </source>
</evidence>
<evidence type="ECO:0000256" key="17">
    <source>
        <dbReference type="ARBA" id="ARBA00030929"/>
    </source>
</evidence>
<dbReference type="Proteomes" id="UP000243650">
    <property type="component" value="Unassembled WGS sequence"/>
</dbReference>
<evidence type="ECO:0000256" key="18">
    <source>
        <dbReference type="ARBA" id="ARBA00033187"/>
    </source>
</evidence>
<evidence type="ECO:0000256" key="14">
    <source>
        <dbReference type="ARBA" id="ARBA00023004"/>
    </source>
</evidence>
<keyword evidence="14" id="KW-0408">Iron</keyword>
<evidence type="ECO:0000256" key="21">
    <source>
        <dbReference type="RuleBase" id="RU000356"/>
    </source>
</evidence>
<dbReference type="InterPro" id="IPR012292">
    <property type="entry name" value="Globin/Proto"/>
</dbReference>
<gene>
    <name evidence="24" type="ORF">C6I21_06830</name>
</gene>
<dbReference type="OrthoDB" id="9801223at2"/>
<organism evidence="24 25">
    <name type="scientific">Alkalicoccus urumqiensis</name>
    <name type="common">Bacillus urumqiensis</name>
    <dbReference type="NCBI Taxonomy" id="1548213"/>
    <lineage>
        <taxon>Bacteria</taxon>
        <taxon>Bacillati</taxon>
        <taxon>Bacillota</taxon>
        <taxon>Bacilli</taxon>
        <taxon>Bacillales</taxon>
        <taxon>Bacillaceae</taxon>
        <taxon>Alkalicoccus</taxon>
    </lineage>
</organism>
<keyword evidence="11" id="KW-0274">FAD</keyword>
<dbReference type="PRINTS" id="PR00410">
    <property type="entry name" value="PHEHYDRXLASE"/>
</dbReference>
<accession>A0A2P6MIB5</accession>
<evidence type="ECO:0000256" key="6">
    <source>
        <dbReference type="ARBA" id="ARBA00014637"/>
    </source>
</evidence>
<evidence type="ECO:0000256" key="19">
    <source>
        <dbReference type="ARBA" id="ARBA00048649"/>
    </source>
</evidence>
<dbReference type="PROSITE" id="PS01033">
    <property type="entry name" value="GLOBIN"/>
    <property type="match status" value="1"/>
</dbReference>
<comment type="caution">
    <text evidence="24">The sequence shown here is derived from an EMBL/GenBank/DDBJ whole genome shotgun (WGS) entry which is preliminary data.</text>
</comment>
<evidence type="ECO:0000256" key="11">
    <source>
        <dbReference type="ARBA" id="ARBA00022827"/>
    </source>
</evidence>
<dbReference type="AlphaFoldDB" id="A0A2P6MIB5"/>
<dbReference type="Gene3D" id="1.10.490.10">
    <property type="entry name" value="Globins"/>
    <property type="match status" value="1"/>
</dbReference>
<evidence type="ECO:0000256" key="13">
    <source>
        <dbReference type="ARBA" id="ARBA00023002"/>
    </source>
</evidence>
<dbReference type="PANTHER" id="PTHR43396:SF3">
    <property type="entry name" value="FLAVOHEMOPROTEIN"/>
    <property type="match status" value="1"/>
</dbReference>
<protein>
    <recommendedName>
        <fullName evidence="6">Flavohemoprotein</fullName>
        <ecNumber evidence="5">1.14.12.17</ecNumber>
    </recommendedName>
    <alternativeName>
        <fullName evidence="17">Flavohemoglobin</fullName>
    </alternativeName>
    <alternativeName>
        <fullName evidence="16">Hemoglobin-like protein</fullName>
    </alternativeName>
    <alternativeName>
        <fullName evidence="18">Nitric oxide dioxygenase</fullName>
    </alternativeName>
</protein>
<keyword evidence="21" id="KW-0813">Transport</keyword>
<dbReference type="FunFam" id="1.10.490.10:FF:000003">
    <property type="entry name" value="Flavohemoprotein"/>
    <property type="match status" value="1"/>
</dbReference>